<dbReference type="EMBL" id="DVHE01000014">
    <property type="protein sequence ID" value="HIR50018.1"/>
    <property type="molecule type" value="Genomic_DNA"/>
</dbReference>
<comment type="subcellular location">
    <subcellularLocation>
        <location evidence="6">Cell membrane</location>
        <topology evidence="6">Multi-pass membrane protein</topology>
    </subcellularLocation>
    <subcellularLocation>
        <location evidence="1">Membrane</location>
        <topology evidence="1">Multi-pass membrane protein</topology>
    </subcellularLocation>
</comment>
<dbReference type="GO" id="GO:0005886">
    <property type="term" value="C:plasma membrane"/>
    <property type="evidence" value="ECO:0007669"/>
    <property type="project" value="UniProtKB-SubCell"/>
</dbReference>
<organism evidence="7 8">
    <name type="scientific">Candidatus Avoscillospira avicola</name>
    <dbReference type="NCBI Taxonomy" id="2840706"/>
    <lineage>
        <taxon>Bacteria</taxon>
        <taxon>Bacillati</taxon>
        <taxon>Bacillota</taxon>
        <taxon>Clostridia</taxon>
        <taxon>Eubacteriales</taxon>
        <taxon>Oscillospiraceae</taxon>
        <taxon>Oscillospiraceae incertae sedis</taxon>
        <taxon>Candidatus Avoscillospira</taxon>
    </lineage>
</organism>
<proteinExistence type="inferred from homology"/>
<protein>
    <recommendedName>
        <fullName evidence="6">Probable membrane transporter protein</fullName>
    </recommendedName>
</protein>
<sequence length="114" mass="11715">MVGLACGVLSGFGIGGGSLLMVWLTAAVAMEQPVAQGINLLYFLPTSLGALIFHIRNKKICWQAVIPAAIGGAAAAACSAALAVGMEVGLLRKLFGGFLLVVGVLEFFRKPKSP</sequence>
<accession>A0A9D1IVQ4</accession>
<evidence type="ECO:0000256" key="2">
    <source>
        <dbReference type="ARBA" id="ARBA00009142"/>
    </source>
</evidence>
<keyword evidence="4 6" id="KW-1133">Transmembrane helix</keyword>
<evidence type="ECO:0000256" key="3">
    <source>
        <dbReference type="ARBA" id="ARBA00022692"/>
    </source>
</evidence>
<gene>
    <name evidence="7" type="ORF">IAA53_01810</name>
</gene>
<dbReference type="InterPro" id="IPR002781">
    <property type="entry name" value="TM_pro_TauE-like"/>
</dbReference>
<evidence type="ECO:0000313" key="8">
    <source>
        <dbReference type="Proteomes" id="UP000824239"/>
    </source>
</evidence>
<name>A0A9D1IVQ4_9FIRM</name>
<keyword evidence="6" id="KW-1003">Cell membrane</keyword>
<evidence type="ECO:0000256" key="6">
    <source>
        <dbReference type="RuleBase" id="RU363041"/>
    </source>
</evidence>
<dbReference type="AlphaFoldDB" id="A0A9D1IVQ4"/>
<dbReference type="Proteomes" id="UP000824239">
    <property type="component" value="Unassembled WGS sequence"/>
</dbReference>
<dbReference type="PANTHER" id="PTHR43701:SF2">
    <property type="entry name" value="MEMBRANE TRANSPORTER PROTEIN YJNA-RELATED"/>
    <property type="match status" value="1"/>
</dbReference>
<dbReference type="Pfam" id="PF01925">
    <property type="entry name" value="TauE"/>
    <property type="match status" value="1"/>
</dbReference>
<comment type="caution">
    <text evidence="7">The sequence shown here is derived from an EMBL/GenBank/DDBJ whole genome shotgun (WGS) entry which is preliminary data.</text>
</comment>
<feature type="transmembrane region" description="Helical" evidence="6">
    <location>
        <begin position="90"/>
        <end position="108"/>
    </location>
</feature>
<reference evidence="7" key="1">
    <citation type="submission" date="2020-10" db="EMBL/GenBank/DDBJ databases">
        <authorList>
            <person name="Gilroy R."/>
        </authorList>
    </citation>
    <scope>NUCLEOTIDE SEQUENCE</scope>
    <source>
        <strain evidence="7">ChiBcec15-4380</strain>
    </source>
</reference>
<feature type="transmembrane region" description="Helical" evidence="6">
    <location>
        <begin position="7"/>
        <end position="28"/>
    </location>
</feature>
<dbReference type="InterPro" id="IPR051598">
    <property type="entry name" value="TSUP/Inactive_protease-like"/>
</dbReference>
<keyword evidence="5 6" id="KW-0472">Membrane</keyword>
<keyword evidence="3 6" id="KW-0812">Transmembrane</keyword>
<feature type="transmembrane region" description="Helical" evidence="6">
    <location>
        <begin position="60"/>
        <end position="84"/>
    </location>
</feature>
<evidence type="ECO:0000256" key="4">
    <source>
        <dbReference type="ARBA" id="ARBA00022989"/>
    </source>
</evidence>
<feature type="transmembrane region" description="Helical" evidence="6">
    <location>
        <begin position="34"/>
        <end position="53"/>
    </location>
</feature>
<evidence type="ECO:0000256" key="1">
    <source>
        <dbReference type="ARBA" id="ARBA00004141"/>
    </source>
</evidence>
<evidence type="ECO:0000256" key="5">
    <source>
        <dbReference type="ARBA" id="ARBA00023136"/>
    </source>
</evidence>
<reference evidence="7" key="2">
    <citation type="journal article" date="2021" name="PeerJ">
        <title>Extensive microbial diversity within the chicken gut microbiome revealed by metagenomics and culture.</title>
        <authorList>
            <person name="Gilroy R."/>
            <person name="Ravi A."/>
            <person name="Getino M."/>
            <person name="Pursley I."/>
            <person name="Horton D.L."/>
            <person name="Alikhan N.F."/>
            <person name="Baker D."/>
            <person name="Gharbi K."/>
            <person name="Hall N."/>
            <person name="Watson M."/>
            <person name="Adriaenssens E.M."/>
            <person name="Foster-Nyarko E."/>
            <person name="Jarju S."/>
            <person name="Secka A."/>
            <person name="Antonio M."/>
            <person name="Oren A."/>
            <person name="Chaudhuri R.R."/>
            <person name="La Ragione R."/>
            <person name="Hildebrand F."/>
            <person name="Pallen M.J."/>
        </authorList>
    </citation>
    <scope>NUCLEOTIDE SEQUENCE</scope>
    <source>
        <strain evidence="7">ChiBcec15-4380</strain>
    </source>
</reference>
<dbReference type="PANTHER" id="PTHR43701">
    <property type="entry name" value="MEMBRANE TRANSPORTER PROTEIN MJ0441-RELATED"/>
    <property type="match status" value="1"/>
</dbReference>
<comment type="similarity">
    <text evidence="2 6">Belongs to the 4-toluene sulfonate uptake permease (TSUP) (TC 2.A.102) family.</text>
</comment>
<evidence type="ECO:0000313" key="7">
    <source>
        <dbReference type="EMBL" id="HIR50018.1"/>
    </source>
</evidence>